<dbReference type="GeneID" id="25336803"/>
<reference evidence="1" key="1">
    <citation type="submission" date="2013-10" db="EMBL/GenBank/DDBJ databases">
        <title>Genomic analysis of the causative agents of coccidiosis in chickens.</title>
        <authorList>
            <person name="Reid A.J."/>
            <person name="Blake D."/>
            <person name="Billington K."/>
            <person name="Browne H."/>
            <person name="Dunn M."/>
            <person name="Hung S."/>
            <person name="Kawahara F."/>
            <person name="Miranda-Saavedra D."/>
            <person name="Mourier T."/>
            <person name="Nagra H."/>
            <person name="Otto T.D."/>
            <person name="Rawlings N."/>
            <person name="Sanchez A."/>
            <person name="Sanders M."/>
            <person name="Subramaniam C."/>
            <person name="Tay Y."/>
            <person name="Dear P."/>
            <person name="Doerig C."/>
            <person name="Gruber A."/>
            <person name="Parkinson J."/>
            <person name="Shirley M."/>
            <person name="Wan K.L."/>
            <person name="Berriman M."/>
            <person name="Tomley F."/>
            <person name="Pain A."/>
        </authorList>
    </citation>
    <scope>NUCLEOTIDE SEQUENCE [LARGE SCALE GENOMIC DNA]</scope>
    <source>
        <strain evidence="1">Weybridge</strain>
    </source>
</reference>
<protein>
    <submittedName>
        <fullName evidence="1">Uncharacterized protein</fullName>
    </submittedName>
</protein>
<dbReference type="VEuPathDB" id="ToxoDB:EMWEY_00028170"/>
<evidence type="ECO:0000313" key="2">
    <source>
        <dbReference type="Proteomes" id="UP000030763"/>
    </source>
</evidence>
<dbReference type="RefSeq" id="XP_013336809.1">
    <property type="nucleotide sequence ID" value="XM_013481355.1"/>
</dbReference>
<keyword evidence="2" id="KW-1185">Reference proteome</keyword>
<reference evidence="1" key="2">
    <citation type="submission" date="2013-10" db="EMBL/GenBank/DDBJ databases">
        <authorList>
            <person name="Aslett M."/>
        </authorList>
    </citation>
    <scope>NUCLEOTIDE SEQUENCE [LARGE SCALE GENOMIC DNA]</scope>
    <source>
        <strain evidence="1">Weybridge</strain>
    </source>
</reference>
<evidence type="ECO:0000313" key="1">
    <source>
        <dbReference type="EMBL" id="CDJ60164.1"/>
    </source>
</evidence>
<dbReference type="AlphaFoldDB" id="U6MCJ1"/>
<dbReference type="OrthoDB" id="10307566at2759"/>
<name>U6MCJ1_EIMMA</name>
<accession>U6MCJ1</accession>
<dbReference type="EMBL" id="HG721434">
    <property type="protein sequence ID" value="CDJ60164.1"/>
    <property type="molecule type" value="Genomic_DNA"/>
</dbReference>
<sequence>MGAPRGPPMGPQRLKAHRKTLIKKEEGHVPYPLDPYWGPSALLPVMVYGRLLLFFSIMRPSADFNKSFLCHIDRYIAELQQVLNGPECGCIRSTWPSASARQTEALGASRCCCSGCRGYTKEKFDEECVSISNNLCEALDGCQECVLMCCTSVLDGVGEMKGLVRPSVAPDTAADAPAAAAAAAAAPAAPAAATESRKILPIFEGLFGLAQVASVSLALILSVLQQLTLWNKTVTKANSNSENVFGAVLQATKPYLHAFLDRIQGQQRGIVDAMDTAKRLEFIGLPPWRSSASAVDFPYTLDDDTLMEEARQRVRTNLCASYIESAVTISSILETRIQAIGGWLQESLSE</sequence>
<proteinExistence type="predicted"/>
<gene>
    <name evidence="1" type="ORF">EMWEY_00028170</name>
</gene>
<dbReference type="Proteomes" id="UP000030763">
    <property type="component" value="Unassembled WGS sequence"/>
</dbReference>
<organism evidence="1 2">
    <name type="scientific">Eimeria maxima</name>
    <name type="common">Coccidian parasite</name>
    <dbReference type="NCBI Taxonomy" id="5804"/>
    <lineage>
        <taxon>Eukaryota</taxon>
        <taxon>Sar</taxon>
        <taxon>Alveolata</taxon>
        <taxon>Apicomplexa</taxon>
        <taxon>Conoidasida</taxon>
        <taxon>Coccidia</taxon>
        <taxon>Eucoccidiorida</taxon>
        <taxon>Eimeriorina</taxon>
        <taxon>Eimeriidae</taxon>
        <taxon>Eimeria</taxon>
    </lineage>
</organism>